<reference evidence="3" key="2">
    <citation type="submission" date="2021-04" db="EMBL/GenBank/DDBJ databases">
        <authorList>
            <person name="Gilroy R."/>
        </authorList>
    </citation>
    <scope>NUCLEOTIDE SEQUENCE</scope>
    <source>
        <strain evidence="3">ChiW19-954</strain>
    </source>
</reference>
<dbReference type="EMBL" id="DWWO01000151">
    <property type="protein sequence ID" value="HJC35484.1"/>
    <property type="molecule type" value="Genomic_DNA"/>
</dbReference>
<reference evidence="3" key="1">
    <citation type="journal article" date="2021" name="PeerJ">
        <title>Extensive microbial diversity within the chicken gut microbiome revealed by metagenomics and culture.</title>
        <authorList>
            <person name="Gilroy R."/>
            <person name="Ravi A."/>
            <person name="Getino M."/>
            <person name="Pursley I."/>
            <person name="Horton D.L."/>
            <person name="Alikhan N.F."/>
            <person name="Baker D."/>
            <person name="Gharbi K."/>
            <person name="Hall N."/>
            <person name="Watson M."/>
            <person name="Adriaenssens E.M."/>
            <person name="Foster-Nyarko E."/>
            <person name="Jarju S."/>
            <person name="Secka A."/>
            <person name="Antonio M."/>
            <person name="Oren A."/>
            <person name="Chaudhuri R.R."/>
            <person name="La Ragione R."/>
            <person name="Hildebrand F."/>
            <person name="Pallen M.J."/>
        </authorList>
    </citation>
    <scope>NUCLEOTIDE SEQUENCE</scope>
    <source>
        <strain evidence="3">ChiW19-954</strain>
    </source>
</reference>
<evidence type="ECO:0000313" key="3">
    <source>
        <dbReference type="EMBL" id="HJC35484.1"/>
    </source>
</evidence>
<proteinExistence type="predicted"/>
<keyword evidence="1" id="KW-0812">Transmembrane</keyword>
<feature type="signal peptide" evidence="2">
    <location>
        <begin position="1"/>
        <end position="27"/>
    </location>
</feature>
<keyword evidence="1" id="KW-1133">Transmembrane helix</keyword>
<sequence length="811" mass="90086">MKNGLLKRVAVFSLAGALIVSPLSVSAEESADNTAASTSEVMQQESDAADPSAEMITVDMTIEYVDTAGEMAYQDIGSMELEKGSTYQDAIDKAKTVIAEPADMTTEYRFLGEWRLPYMGGDLNTTIEKSISMTFSAVYEEKLVQRHTSYYGEDGFRKTEREIINAGAGATYDSVKKLLDEVDKSGSLYDGLKFAGWHYYIMPMYETGELPGGVTNVSQTAGYSNCLVRFIINPDDPYWMDTGNVDQGAEYIQCQVVNDGTTISIPKNFEGYESVTWKETPHDYMEGSDSYTVARVSDASVADFIGTGVKEATPVPETVDVSYLFEYVDTEGNYVSTEEKSVSIEKGSTYQDAIDKVLEDGQIPADMTSEYEFLDWELPYLDDYTEMIPEEGAQTLLFRAIYDQKLVVMGSAYYNIEGYYLMENEVLAVDDNATYEDVRTETEAKDDQLAMYEGLRLDEWDYYVNEQLWDDVLPEGITPISRFASYENCMVRFIITDNPAWDAVQTDQPGGADYMECRVIEVGETVDVPEAMGSYTDIKWSSTAYGYEEGSSVYTAVEKKEWMDYAGVYDFVGMGVKQTEEPETPETPDNELPQEDIDSVVDTIENTPAGGRVSVDMGAATVVPEEALRAAKGKDVDIVLEMAGYTWTINGKDITGEDLQDIDLEVKADVNAIPKSAVDRLADGKSSKQISIAHDGEFGFTAELKIYVGNEYAEQYGNLFWYDNGKFSYITSGLVDETGYVTLKFSHASDYVIVMSKSRMSEKDIPADLKAETSDKKDKAPQTGDITDIMPYLMLLAGASLVIAAVCRKRR</sequence>
<comment type="caution">
    <text evidence="3">The sequence shown here is derived from an EMBL/GenBank/DDBJ whole genome shotgun (WGS) entry which is preliminary data.</text>
</comment>
<protein>
    <recommendedName>
        <fullName evidence="5">Gram-positive cocci surface proteins LPxTG domain-containing protein</fullName>
    </recommendedName>
</protein>
<accession>A0A9D2NR53</accession>
<evidence type="ECO:0000256" key="1">
    <source>
        <dbReference type="SAM" id="Phobius"/>
    </source>
</evidence>
<dbReference type="Proteomes" id="UP000823890">
    <property type="component" value="Unassembled WGS sequence"/>
</dbReference>
<evidence type="ECO:0000313" key="4">
    <source>
        <dbReference type="Proteomes" id="UP000823890"/>
    </source>
</evidence>
<evidence type="ECO:0008006" key="5">
    <source>
        <dbReference type="Google" id="ProtNLM"/>
    </source>
</evidence>
<name>A0A9D2NR53_9FIRM</name>
<feature type="transmembrane region" description="Helical" evidence="1">
    <location>
        <begin position="789"/>
        <end position="807"/>
    </location>
</feature>
<keyword evidence="2" id="KW-0732">Signal</keyword>
<organism evidence="3 4">
    <name type="scientific">Candidatus Mediterraneibacter faecipullorum</name>
    <dbReference type="NCBI Taxonomy" id="2838670"/>
    <lineage>
        <taxon>Bacteria</taxon>
        <taxon>Bacillati</taxon>
        <taxon>Bacillota</taxon>
        <taxon>Clostridia</taxon>
        <taxon>Lachnospirales</taxon>
        <taxon>Lachnospiraceae</taxon>
        <taxon>Mediterraneibacter</taxon>
    </lineage>
</organism>
<feature type="chain" id="PRO_5038846735" description="Gram-positive cocci surface proteins LPxTG domain-containing protein" evidence="2">
    <location>
        <begin position="28"/>
        <end position="811"/>
    </location>
</feature>
<evidence type="ECO:0000256" key="2">
    <source>
        <dbReference type="SAM" id="SignalP"/>
    </source>
</evidence>
<keyword evidence="1" id="KW-0472">Membrane</keyword>
<gene>
    <name evidence="3" type="ORF">H9758_13000</name>
</gene>
<dbReference type="AlphaFoldDB" id="A0A9D2NR53"/>